<protein>
    <recommendedName>
        <fullName evidence="1">RecQ mediated genome instability protein 1 OB-fold domain-containing protein</fullName>
    </recommendedName>
</protein>
<comment type="caution">
    <text evidence="2">The sequence shown here is derived from an EMBL/GenBank/DDBJ whole genome shotgun (WGS) entry which is preliminary data.</text>
</comment>
<evidence type="ECO:0000259" key="1">
    <source>
        <dbReference type="Pfam" id="PF08585"/>
    </source>
</evidence>
<dbReference type="Gene3D" id="2.40.50.770">
    <property type="entry name" value="RecQ-mediated genome instability protein Rmi1, C-terminal domain"/>
    <property type="match status" value="1"/>
</dbReference>
<reference evidence="2 3" key="1">
    <citation type="journal article" date="2019" name="Nat. Ecol. Evol.">
        <title>Megaphylogeny resolves global patterns of mushroom evolution.</title>
        <authorList>
            <person name="Varga T."/>
            <person name="Krizsan K."/>
            <person name="Foldi C."/>
            <person name="Dima B."/>
            <person name="Sanchez-Garcia M."/>
            <person name="Sanchez-Ramirez S."/>
            <person name="Szollosi G.J."/>
            <person name="Szarkandi J.G."/>
            <person name="Papp V."/>
            <person name="Albert L."/>
            <person name="Andreopoulos W."/>
            <person name="Angelini C."/>
            <person name="Antonin V."/>
            <person name="Barry K.W."/>
            <person name="Bougher N.L."/>
            <person name="Buchanan P."/>
            <person name="Buyck B."/>
            <person name="Bense V."/>
            <person name="Catcheside P."/>
            <person name="Chovatia M."/>
            <person name="Cooper J."/>
            <person name="Damon W."/>
            <person name="Desjardin D."/>
            <person name="Finy P."/>
            <person name="Geml J."/>
            <person name="Haridas S."/>
            <person name="Hughes K."/>
            <person name="Justo A."/>
            <person name="Karasinski D."/>
            <person name="Kautmanova I."/>
            <person name="Kiss B."/>
            <person name="Kocsube S."/>
            <person name="Kotiranta H."/>
            <person name="LaButti K.M."/>
            <person name="Lechner B.E."/>
            <person name="Liimatainen K."/>
            <person name="Lipzen A."/>
            <person name="Lukacs Z."/>
            <person name="Mihaltcheva S."/>
            <person name="Morgado L.N."/>
            <person name="Niskanen T."/>
            <person name="Noordeloos M.E."/>
            <person name="Ohm R.A."/>
            <person name="Ortiz-Santana B."/>
            <person name="Ovrebo C."/>
            <person name="Racz N."/>
            <person name="Riley R."/>
            <person name="Savchenko A."/>
            <person name="Shiryaev A."/>
            <person name="Soop K."/>
            <person name="Spirin V."/>
            <person name="Szebenyi C."/>
            <person name="Tomsovsky M."/>
            <person name="Tulloss R.E."/>
            <person name="Uehling J."/>
            <person name="Grigoriev I.V."/>
            <person name="Vagvolgyi C."/>
            <person name="Papp T."/>
            <person name="Martin F.M."/>
            <person name="Miettinen O."/>
            <person name="Hibbett D.S."/>
            <person name="Nagy L.G."/>
        </authorList>
    </citation>
    <scope>NUCLEOTIDE SEQUENCE [LARGE SCALE GENOMIC DNA]</scope>
    <source>
        <strain evidence="2 3">FP101781</strain>
    </source>
</reference>
<name>A0A4Y7T3Y8_COPMI</name>
<gene>
    <name evidence="2" type="ORF">FA13DRAFT_1633038</name>
</gene>
<accession>A0A4Y7T3Y8</accession>
<feature type="domain" description="RecQ mediated genome instability protein 1 OB-fold" evidence="1">
    <location>
        <begin position="39"/>
        <end position="145"/>
    </location>
</feature>
<dbReference type="AlphaFoldDB" id="A0A4Y7T3Y8"/>
<keyword evidence="3" id="KW-1185">Reference proteome</keyword>
<dbReference type="STRING" id="71717.A0A4Y7T3Y8"/>
<sequence>MPYFDYDHIVHQLHESIQNSSLRDITVPGTGLAAPSNSQTAHGDLTGPLVLELVHMTEIGVSAFDLEGVRQERAHIRHQRRLATVRNVTGGRRQQQERRLDLPDYPRKRLKLFLTDGFIELEGIECGHLSTIALGKTPMGTKVHLFAISS</sequence>
<evidence type="ECO:0000313" key="3">
    <source>
        <dbReference type="Proteomes" id="UP000298030"/>
    </source>
</evidence>
<dbReference type="OrthoDB" id="341511at2759"/>
<dbReference type="InterPro" id="IPR013894">
    <property type="entry name" value="RMI1_OB"/>
</dbReference>
<dbReference type="EMBL" id="QPFP01000031">
    <property type="protein sequence ID" value="TEB28731.1"/>
    <property type="molecule type" value="Genomic_DNA"/>
</dbReference>
<dbReference type="InterPro" id="IPR042470">
    <property type="entry name" value="RMI1_N_C_sf"/>
</dbReference>
<evidence type="ECO:0000313" key="2">
    <source>
        <dbReference type="EMBL" id="TEB28731.1"/>
    </source>
</evidence>
<organism evidence="2 3">
    <name type="scientific">Coprinellus micaceus</name>
    <name type="common">Glistening ink-cap mushroom</name>
    <name type="synonym">Coprinus micaceus</name>
    <dbReference type="NCBI Taxonomy" id="71717"/>
    <lineage>
        <taxon>Eukaryota</taxon>
        <taxon>Fungi</taxon>
        <taxon>Dikarya</taxon>
        <taxon>Basidiomycota</taxon>
        <taxon>Agaricomycotina</taxon>
        <taxon>Agaricomycetes</taxon>
        <taxon>Agaricomycetidae</taxon>
        <taxon>Agaricales</taxon>
        <taxon>Agaricineae</taxon>
        <taxon>Psathyrellaceae</taxon>
        <taxon>Coprinellus</taxon>
    </lineage>
</organism>
<dbReference type="Proteomes" id="UP000298030">
    <property type="component" value="Unassembled WGS sequence"/>
</dbReference>
<proteinExistence type="predicted"/>
<dbReference type="Pfam" id="PF08585">
    <property type="entry name" value="RMI1_N_C"/>
    <property type="match status" value="1"/>
</dbReference>